<dbReference type="GO" id="GO:0000184">
    <property type="term" value="P:nuclear-transcribed mRNA catabolic process, nonsense-mediated decay"/>
    <property type="evidence" value="ECO:0007669"/>
    <property type="project" value="InterPro"/>
</dbReference>
<organism evidence="5 7">
    <name type="scientific">Plasmodiophora brassicae</name>
    <name type="common">Clubroot disease agent</name>
    <dbReference type="NCBI Taxonomy" id="37360"/>
    <lineage>
        <taxon>Eukaryota</taxon>
        <taxon>Sar</taxon>
        <taxon>Rhizaria</taxon>
        <taxon>Endomyxa</taxon>
        <taxon>Phytomyxea</taxon>
        <taxon>Plasmodiophorida</taxon>
        <taxon>Plasmodiophoridae</taxon>
        <taxon>Plasmodiophora</taxon>
    </lineage>
</organism>
<geneLocation type="mitochondrion" evidence="6"/>
<evidence type="ECO:0000256" key="1">
    <source>
        <dbReference type="ARBA" id="ARBA00004496"/>
    </source>
</evidence>
<dbReference type="Gene3D" id="1.25.40.180">
    <property type="match status" value="3"/>
</dbReference>
<evidence type="ECO:0000313" key="8">
    <source>
        <dbReference type="Proteomes" id="UP000290189"/>
    </source>
</evidence>
<feature type="compositionally biased region" description="Acidic residues" evidence="3">
    <location>
        <begin position="975"/>
        <end position="999"/>
    </location>
</feature>
<evidence type="ECO:0000256" key="3">
    <source>
        <dbReference type="SAM" id="MobiDB-lite"/>
    </source>
</evidence>
<feature type="compositionally biased region" description="Acidic residues" evidence="3">
    <location>
        <begin position="954"/>
        <end position="966"/>
    </location>
</feature>
<evidence type="ECO:0000313" key="6">
    <source>
        <dbReference type="EMBL" id="SPQ94334.1"/>
    </source>
</evidence>
<dbReference type="EMBL" id="OVEO01000002">
    <property type="protein sequence ID" value="SPQ94334.1"/>
    <property type="molecule type" value="Genomic_DNA"/>
</dbReference>
<evidence type="ECO:0000256" key="2">
    <source>
        <dbReference type="ARBA" id="ARBA00022490"/>
    </source>
</evidence>
<keyword evidence="2" id="KW-0963">Cytoplasm</keyword>
<dbReference type="EMBL" id="CDSF01000002">
    <property type="protein sequence ID" value="CEO95005.1"/>
    <property type="molecule type" value="Genomic_DNA"/>
</dbReference>
<proteinExistence type="predicted"/>
<feature type="region of interest" description="Disordered" evidence="3">
    <location>
        <begin position="945"/>
        <end position="1019"/>
    </location>
</feature>
<feature type="region of interest" description="Disordered" evidence="3">
    <location>
        <begin position="1"/>
        <end position="83"/>
    </location>
</feature>
<dbReference type="Proteomes" id="UP000039324">
    <property type="component" value="Unassembled WGS sequence"/>
</dbReference>
<accession>A0A0G4IIQ7</accession>
<dbReference type="InterPro" id="IPR016024">
    <property type="entry name" value="ARM-type_fold"/>
</dbReference>
<dbReference type="SUPFAM" id="SSF48371">
    <property type="entry name" value="ARM repeat"/>
    <property type="match status" value="3"/>
</dbReference>
<feature type="compositionally biased region" description="Gly residues" evidence="3">
    <location>
        <begin position="1183"/>
        <end position="1193"/>
    </location>
</feature>
<dbReference type="OMA" id="DFQHHQI"/>
<feature type="compositionally biased region" description="Basic and acidic residues" evidence="3">
    <location>
        <begin position="1000"/>
        <end position="1019"/>
    </location>
</feature>
<gene>
    <name evidence="5" type="ORF">PBRA_003818</name>
    <name evidence="6" type="ORF">PLBR_LOCUS1549</name>
</gene>
<dbReference type="Pfam" id="PF04050">
    <property type="entry name" value="Upf2"/>
    <property type="match status" value="1"/>
</dbReference>
<dbReference type="GO" id="GO:0003723">
    <property type="term" value="F:RNA binding"/>
    <property type="evidence" value="ECO:0007669"/>
    <property type="project" value="InterPro"/>
</dbReference>
<dbReference type="OrthoDB" id="27832at2759"/>
<dbReference type="InterPro" id="IPR007193">
    <property type="entry name" value="Upf2/Nmd2_C"/>
</dbReference>
<name>A0A0G4IIQ7_PLABS</name>
<evidence type="ECO:0000259" key="4">
    <source>
        <dbReference type="SMART" id="SM00543"/>
    </source>
</evidence>
<keyword evidence="7" id="KW-1185">Reference proteome</keyword>
<sequence length="1193" mass="134651">MSPDRRPVAGEGGRGRPRRPRMVWQPKNTAGRATPHAESPPVSAPDPEVGRARRAEEERVRAEDERKRVEDERKRATEAAAQERVEARARVDEWRRARSDLMKERAANVSAWENQPVPLPSNLDSSIKKTSAFLRKLRSFSLGGDAQVRSLINEFGKLNLSRYGSEMVSAIVDARLVRSADVNAAVEVSGAIHKRYATFATDLEPGLVRVFDTAASFAKKSEIDKEQASRWRSTLKLLTELFRYGVFQTPRSVSAAIKQLMDADLGSDPSCTILSILIGFCRYSGYDFLGYLPVRLESDFSLSGEDAGSVSSEQPPIIEADIQEKCRGLFNRYFDTLAARFAQVMRDVRQQRKENRRQEFYKGTIDEKNVAALTVLVERFDALRMHLTQLAELLRRDMPEIIADEKEDVSKIVVDDEETRASPSATSLFDDEETNIFYTVLPNLKAMLPAVLLGDTGAKSSDASAQSESVVIDDKDVPVDPDDAELAEAPKQLSPMDLFLQRLPEAMNREQIDELAEKFCYLNNRGTRKRLIEAIYCVNRTRLDLLPYYARLVAILNSCFPDIGSELTRLLKNQFFGLMHHKTQHNIESKIRNVRFIGELVKFGVAHHSLAFNAWNFCLNEFSGQRIPVCCALLEACGRWLFRNPETNERCQQCLTRMMKLKTAKYMDEHANNLIENAYYQCNPPASFRRPRKVLPPLHSYIRHLIYVELNENNVDQILDQLRKLPWSDSVVAAYAKKCLFRADRVQTQNIRYLASIVSGLSKYHGSIAVEIADAVLEEIRQGLERNHFAESQRRLSFARYLAEMYNYMIVNAQTVFDTLYLILTLGHEIDATGNLVSRMDPPTDTFRVSIVCVILDGCGVYFSSGSKRKRLDRLLLFLQRYLILKTVIAADVDFMAADLFDHLAPRLPRYTTLAEVDEALGALDRHGDVDRLVLLHGAQTQALPVGVPAGANESDDECSDDDDESREPIPNGTVEDESESDDDEDDEDDVDDDDDSDDFERRDGGLNPEEKTEEDRSFEMDLERLVLESVEERKFEKRTVQNLTDASAFGDIGITSTAPARPAPRDGENVVFHLLTRKQNKTQTKALTIPKDVDLAKKSLLGKQSAIEEQRTLRQLVIAGMERDHAEEQKRNYYGLPAEDVDSQLDIDLSYRNYEPVAQTGHGQHRSRGGRSGGPPRRFQSRGGGGGGQASR</sequence>
<dbReference type="GO" id="GO:0005737">
    <property type="term" value="C:cytoplasm"/>
    <property type="evidence" value="ECO:0007669"/>
    <property type="project" value="UniProtKB-SubCell"/>
</dbReference>
<feature type="domain" description="MIF4G" evidence="4">
    <location>
        <begin position="700"/>
        <end position="907"/>
    </location>
</feature>
<dbReference type="InterPro" id="IPR003890">
    <property type="entry name" value="MIF4G-like_typ-3"/>
</dbReference>
<evidence type="ECO:0000313" key="7">
    <source>
        <dbReference type="Proteomes" id="UP000039324"/>
    </source>
</evidence>
<dbReference type="InterPro" id="IPR039762">
    <property type="entry name" value="Nmd2/UPF2"/>
</dbReference>
<dbReference type="Pfam" id="PF02854">
    <property type="entry name" value="MIF4G"/>
    <property type="match status" value="2"/>
</dbReference>
<comment type="subcellular location">
    <subcellularLocation>
        <location evidence="1">Cytoplasm</location>
    </subcellularLocation>
</comment>
<dbReference type="Proteomes" id="UP000290189">
    <property type="component" value="Unassembled WGS sequence"/>
</dbReference>
<keyword evidence="6" id="KW-0496">Mitochondrion</keyword>
<reference evidence="5 7" key="1">
    <citation type="submission" date="2015-02" db="EMBL/GenBank/DDBJ databases">
        <authorList>
            <person name="Chooi Y.-H."/>
        </authorList>
    </citation>
    <scope>NUCLEOTIDE SEQUENCE [LARGE SCALE GENOMIC DNA]</scope>
    <source>
        <strain evidence="5">E3</strain>
    </source>
</reference>
<dbReference type="PANTHER" id="PTHR12839:SF7">
    <property type="entry name" value="REGULATOR OF NONSENSE TRANSCRIPTS 2"/>
    <property type="match status" value="1"/>
</dbReference>
<protein>
    <recommendedName>
        <fullName evidence="4">MIF4G domain-containing protein</fullName>
    </recommendedName>
</protein>
<dbReference type="AlphaFoldDB" id="A0A0G4IIQ7"/>
<reference evidence="6 8" key="2">
    <citation type="submission" date="2018-03" db="EMBL/GenBank/DDBJ databases">
        <authorList>
            <person name="Fogelqvist J."/>
        </authorList>
    </citation>
    <scope>NUCLEOTIDE SEQUENCE [LARGE SCALE GENOMIC DNA]</scope>
</reference>
<dbReference type="SMART" id="SM00543">
    <property type="entry name" value="MIF4G"/>
    <property type="match status" value="3"/>
</dbReference>
<dbReference type="STRING" id="37360.A0A0G4IIQ7"/>
<evidence type="ECO:0000313" key="5">
    <source>
        <dbReference type="EMBL" id="CEO95005.1"/>
    </source>
</evidence>
<feature type="domain" description="MIF4G" evidence="4">
    <location>
        <begin position="127"/>
        <end position="355"/>
    </location>
</feature>
<dbReference type="GO" id="GO:0035145">
    <property type="term" value="C:exon-exon junction complex"/>
    <property type="evidence" value="ECO:0007669"/>
    <property type="project" value="TreeGrafter"/>
</dbReference>
<dbReference type="PANTHER" id="PTHR12839">
    <property type="entry name" value="NONSENSE-MEDIATED MRNA DECAY PROTEIN 2 UP-FRAMESHIFT SUPPRESSOR 2"/>
    <property type="match status" value="1"/>
</dbReference>
<feature type="compositionally biased region" description="Basic and acidic residues" evidence="3">
    <location>
        <begin position="48"/>
        <end position="83"/>
    </location>
</feature>
<feature type="region of interest" description="Disordered" evidence="3">
    <location>
        <begin position="1151"/>
        <end position="1193"/>
    </location>
</feature>
<feature type="domain" description="MIF4G" evidence="4">
    <location>
        <begin position="497"/>
        <end position="685"/>
    </location>
</feature>